<dbReference type="Proteomes" id="UP000281564">
    <property type="component" value="Unassembled WGS sequence"/>
</dbReference>
<evidence type="ECO:0000313" key="3">
    <source>
        <dbReference type="Proteomes" id="UP000281564"/>
    </source>
</evidence>
<dbReference type="InterPro" id="IPR011067">
    <property type="entry name" value="Plasmid_toxin/cell-grow_inhib"/>
</dbReference>
<dbReference type="GO" id="GO:0006402">
    <property type="term" value="P:mRNA catabolic process"/>
    <property type="evidence" value="ECO:0007669"/>
    <property type="project" value="TreeGrafter"/>
</dbReference>
<dbReference type="GO" id="GO:0003677">
    <property type="term" value="F:DNA binding"/>
    <property type="evidence" value="ECO:0007669"/>
    <property type="project" value="InterPro"/>
</dbReference>
<sequence length="120" mass="13352">MTPHRGDIVRVDLGGPDDDDTRGSELYKSRRAVVIQNDTGNKFCPTTIVAPLSKGHTEYPFHINLPGSMAELEVDSHVQLDQIRTVDIENRITDHFGRVTDSQLADIDDAIRVSLGLLDR</sequence>
<dbReference type="PANTHER" id="PTHR33988">
    <property type="entry name" value="ENDORIBONUCLEASE MAZF-RELATED"/>
    <property type="match status" value="1"/>
</dbReference>
<dbReference type="InterPro" id="IPR003477">
    <property type="entry name" value="PemK-like"/>
</dbReference>
<dbReference type="GO" id="GO:0004521">
    <property type="term" value="F:RNA endonuclease activity"/>
    <property type="evidence" value="ECO:0007669"/>
    <property type="project" value="TreeGrafter"/>
</dbReference>
<dbReference type="GO" id="GO:0016075">
    <property type="term" value="P:rRNA catabolic process"/>
    <property type="evidence" value="ECO:0007669"/>
    <property type="project" value="TreeGrafter"/>
</dbReference>
<name>A0A3A6QDG3_9EURY</name>
<dbReference type="EMBL" id="QMDW01000011">
    <property type="protein sequence ID" value="RJX49354.1"/>
    <property type="molecule type" value="Genomic_DNA"/>
</dbReference>
<accession>A0A3A6QDG3</accession>
<keyword evidence="3" id="KW-1185">Reference proteome</keyword>
<reference evidence="2 3" key="1">
    <citation type="submission" date="2018-06" db="EMBL/GenBank/DDBJ databases">
        <title>Halonotius sp. F13-13 a new haloarchaeeon isolated from a solar saltern from Isla Cristina, Huelva, Spain.</title>
        <authorList>
            <person name="Duran-Viseras A."/>
            <person name="Sanchez-Porro C."/>
            <person name="Ventosa A."/>
        </authorList>
    </citation>
    <scope>NUCLEOTIDE SEQUENCE [LARGE SCALE GENOMIC DNA]</scope>
    <source>
        <strain evidence="2 3">CECT 7525</strain>
    </source>
</reference>
<organism evidence="2 3">
    <name type="scientific">Halonotius pteroides</name>
    <dbReference type="NCBI Taxonomy" id="268735"/>
    <lineage>
        <taxon>Archaea</taxon>
        <taxon>Methanobacteriati</taxon>
        <taxon>Methanobacteriota</taxon>
        <taxon>Stenosarchaea group</taxon>
        <taxon>Halobacteria</taxon>
        <taxon>Halobacteriales</taxon>
        <taxon>Haloferacaceae</taxon>
        <taxon>Halonotius</taxon>
    </lineage>
</organism>
<comment type="caution">
    <text evidence="2">The sequence shown here is derived from an EMBL/GenBank/DDBJ whole genome shotgun (WGS) entry which is preliminary data.</text>
</comment>
<dbReference type="Gene3D" id="2.30.30.110">
    <property type="match status" value="1"/>
</dbReference>
<dbReference type="OrthoDB" id="109270at2157"/>
<feature type="compositionally biased region" description="Basic and acidic residues" evidence="1">
    <location>
        <begin position="1"/>
        <end position="10"/>
    </location>
</feature>
<proteinExistence type="predicted"/>
<dbReference type="AlphaFoldDB" id="A0A3A6QDG3"/>
<dbReference type="RefSeq" id="WP_120084846.1">
    <property type="nucleotide sequence ID" value="NZ_QMDW01000011.1"/>
</dbReference>
<feature type="region of interest" description="Disordered" evidence="1">
    <location>
        <begin position="1"/>
        <end position="24"/>
    </location>
</feature>
<evidence type="ECO:0000313" key="2">
    <source>
        <dbReference type="EMBL" id="RJX49354.1"/>
    </source>
</evidence>
<dbReference type="SUPFAM" id="SSF50118">
    <property type="entry name" value="Cell growth inhibitor/plasmid maintenance toxic component"/>
    <property type="match status" value="1"/>
</dbReference>
<evidence type="ECO:0000256" key="1">
    <source>
        <dbReference type="SAM" id="MobiDB-lite"/>
    </source>
</evidence>
<protein>
    <submittedName>
        <fullName evidence="2">Type II toxin-antitoxin system PemK/MazF family toxin</fullName>
    </submittedName>
</protein>
<gene>
    <name evidence="2" type="ORF">DP106_09155</name>
</gene>
<dbReference type="Pfam" id="PF02452">
    <property type="entry name" value="PemK_toxin"/>
    <property type="match status" value="1"/>
</dbReference>
<dbReference type="PIRSF" id="PIRSF033490">
    <property type="entry name" value="MazF"/>
    <property type="match status" value="1"/>
</dbReference>